<name>A0A3N4LV89_9PEZI</name>
<proteinExistence type="predicted"/>
<feature type="region of interest" description="Disordered" evidence="3">
    <location>
        <begin position="319"/>
        <end position="454"/>
    </location>
</feature>
<dbReference type="EMBL" id="ML121533">
    <property type="protein sequence ID" value="RPB26797.1"/>
    <property type="molecule type" value="Genomic_DNA"/>
</dbReference>
<evidence type="ECO:0000313" key="5">
    <source>
        <dbReference type="EMBL" id="RPB26797.1"/>
    </source>
</evidence>
<sequence length="543" mass="59933">MSDSESPLSSAPDTEDEIIPPSLAKGRSPSVANSPTPPPVGKKPRRKETPHVPTFADIPEIAFIIAFQSRFNAAFKGVPNLGPQDLEAGVINKSPSEQVEQLLCRLLSLILNRKKNVERGHHNRALEDAIQANQSQWSPEWEGRNPLAGGKKFDDLDAKQRLVLLRYLILWALSSSEVIRATLNENYKTSRRNDDLNVALSIQPWGRDADKRRYWLIEGKDDTYFRLYRESNPALKNITWISIAGTIDELKAVATDLQEHGNKHSTEMAKKIYAAIPRFEEGENKRKRREYRTQRKNYFTHQAAAFSYEGRTRGKRIRYTYSDDDEGGSAGGTSDGASLRRSERTSRAASNAPEGPRFTASGRQIKRPTEGRYGGVGGYGTSTGAATPASVGSENGDTSLRPSKRSRRNGVRADSEDSYDSQAEEDEYEDNGEETDEDEMSVDDTVPEDDPIRGPLIVPLKYITGGKVARYLMKRELPESPVPSPVDAIMAESIADGDGTMTDKQTGLGPAEDPHKKALPVLEARPMNGTAMAEIRSKGADAG</sequence>
<dbReference type="Proteomes" id="UP000267821">
    <property type="component" value="Unassembled WGS sequence"/>
</dbReference>
<dbReference type="GO" id="GO:0005634">
    <property type="term" value="C:nucleus"/>
    <property type="evidence" value="ECO:0007669"/>
    <property type="project" value="UniProtKB-SubCell"/>
</dbReference>
<evidence type="ECO:0000256" key="3">
    <source>
        <dbReference type="SAM" id="MobiDB-lite"/>
    </source>
</evidence>
<organism evidence="5 6">
    <name type="scientific">Terfezia boudieri ATCC MYA-4762</name>
    <dbReference type="NCBI Taxonomy" id="1051890"/>
    <lineage>
        <taxon>Eukaryota</taxon>
        <taxon>Fungi</taxon>
        <taxon>Dikarya</taxon>
        <taxon>Ascomycota</taxon>
        <taxon>Pezizomycotina</taxon>
        <taxon>Pezizomycetes</taxon>
        <taxon>Pezizales</taxon>
        <taxon>Pezizaceae</taxon>
        <taxon>Terfezia</taxon>
    </lineage>
</organism>
<feature type="compositionally biased region" description="Low complexity" evidence="3">
    <location>
        <begin position="382"/>
        <end position="392"/>
    </location>
</feature>
<feature type="region of interest" description="Disordered" evidence="3">
    <location>
        <begin position="1"/>
        <end position="53"/>
    </location>
</feature>
<feature type="compositionally biased region" description="Gly residues" evidence="3">
    <location>
        <begin position="372"/>
        <end position="381"/>
    </location>
</feature>
<dbReference type="Pfam" id="PF15612">
    <property type="entry name" value="WHIM1"/>
    <property type="match status" value="1"/>
</dbReference>
<gene>
    <name evidence="5" type="ORF">L211DRAFT_856159</name>
</gene>
<reference evidence="5 6" key="1">
    <citation type="journal article" date="2018" name="Nat. Ecol. Evol.">
        <title>Pezizomycetes genomes reveal the molecular basis of ectomycorrhizal truffle lifestyle.</title>
        <authorList>
            <person name="Murat C."/>
            <person name="Payen T."/>
            <person name="Noel B."/>
            <person name="Kuo A."/>
            <person name="Morin E."/>
            <person name="Chen J."/>
            <person name="Kohler A."/>
            <person name="Krizsan K."/>
            <person name="Balestrini R."/>
            <person name="Da Silva C."/>
            <person name="Montanini B."/>
            <person name="Hainaut M."/>
            <person name="Levati E."/>
            <person name="Barry K.W."/>
            <person name="Belfiori B."/>
            <person name="Cichocki N."/>
            <person name="Clum A."/>
            <person name="Dockter R.B."/>
            <person name="Fauchery L."/>
            <person name="Guy J."/>
            <person name="Iotti M."/>
            <person name="Le Tacon F."/>
            <person name="Lindquist E.A."/>
            <person name="Lipzen A."/>
            <person name="Malagnac F."/>
            <person name="Mello A."/>
            <person name="Molinier V."/>
            <person name="Miyauchi S."/>
            <person name="Poulain J."/>
            <person name="Riccioni C."/>
            <person name="Rubini A."/>
            <person name="Sitrit Y."/>
            <person name="Splivallo R."/>
            <person name="Traeger S."/>
            <person name="Wang M."/>
            <person name="Zifcakova L."/>
            <person name="Wipf D."/>
            <person name="Zambonelli A."/>
            <person name="Paolocci F."/>
            <person name="Nowrousian M."/>
            <person name="Ottonello S."/>
            <person name="Baldrian P."/>
            <person name="Spatafora J.W."/>
            <person name="Henrissat B."/>
            <person name="Nagy L.G."/>
            <person name="Aury J.M."/>
            <person name="Wincker P."/>
            <person name="Grigoriev I.V."/>
            <person name="Bonfante P."/>
            <person name="Martin F.M."/>
        </authorList>
    </citation>
    <scope>NUCLEOTIDE SEQUENCE [LARGE SCALE GENOMIC DNA]</scope>
    <source>
        <strain evidence="5 6">ATCC MYA-4762</strain>
    </source>
</reference>
<dbReference type="AlphaFoldDB" id="A0A3N4LV89"/>
<dbReference type="OrthoDB" id="349045at2759"/>
<evidence type="ECO:0000313" key="6">
    <source>
        <dbReference type="Proteomes" id="UP000267821"/>
    </source>
</evidence>
<comment type="subcellular location">
    <subcellularLocation>
        <location evidence="1">Nucleus</location>
    </subcellularLocation>
</comment>
<evidence type="ECO:0000259" key="4">
    <source>
        <dbReference type="Pfam" id="PF15612"/>
    </source>
</evidence>
<feature type="domain" description="WHIM1" evidence="4">
    <location>
        <begin position="139"/>
        <end position="181"/>
    </location>
</feature>
<evidence type="ECO:0000256" key="1">
    <source>
        <dbReference type="ARBA" id="ARBA00004123"/>
    </source>
</evidence>
<protein>
    <recommendedName>
        <fullName evidence="4">WHIM1 domain-containing protein</fullName>
    </recommendedName>
</protein>
<dbReference type="PANTHER" id="PTHR42107">
    <property type="entry name" value="YALI0D24453P"/>
    <property type="match status" value="1"/>
</dbReference>
<feature type="compositionally biased region" description="Polar residues" evidence="3">
    <location>
        <begin position="1"/>
        <end position="12"/>
    </location>
</feature>
<keyword evidence="2" id="KW-0539">Nucleus</keyword>
<dbReference type="InParanoid" id="A0A3N4LV89"/>
<feature type="compositionally biased region" description="Acidic residues" evidence="3">
    <location>
        <begin position="416"/>
        <end position="449"/>
    </location>
</feature>
<dbReference type="PANTHER" id="PTHR42107:SF1">
    <property type="entry name" value="WHIM1 DOMAIN-CONTAINING PROTEIN"/>
    <property type="match status" value="1"/>
</dbReference>
<dbReference type="STRING" id="1051890.A0A3N4LV89"/>
<feature type="region of interest" description="Disordered" evidence="3">
    <location>
        <begin position="496"/>
        <end position="515"/>
    </location>
</feature>
<accession>A0A3N4LV89</accession>
<dbReference type="InterPro" id="IPR028942">
    <property type="entry name" value="WHIM1_dom"/>
</dbReference>
<keyword evidence="6" id="KW-1185">Reference proteome</keyword>
<evidence type="ECO:0000256" key="2">
    <source>
        <dbReference type="ARBA" id="ARBA00023242"/>
    </source>
</evidence>